<dbReference type="Gene3D" id="3.30.565.10">
    <property type="entry name" value="Histidine kinase-like ATPase, C-terminal domain"/>
    <property type="match status" value="1"/>
</dbReference>
<dbReference type="GO" id="GO:0003700">
    <property type="term" value="F:DNA-binding transcription factor activity"/>
    <property type="evidence" value="ECO:0007669"/>
    <property type="project" value="InterPro"/>
</dbReference>
<dbReference type="Gene3D" id="2.130.10.10">
    <property type="entry name" value="YVTN repeat-like/Quinoprotein amine dehydrogenase"/>
    <property type="match status" value="3"/>
</dbReference>
<evidence type="ECO:0000256" key="5">
    <source>
        <dbReference type="ARBA" id="ARBA00023125"/>
    </source>
</evidence>
<keyword evidence="3 7" id="KW-0597">Phosphoprotein</keyword>
<evidence type="ECO:0000256" key="6">
    <source>
        <dbReference type="ARBA" id="ARBA00023163"/>
    </source>
</evidence>
<dbReference type="SMART" id="SM00387">
    <property type="entry name" value="HATPase_c"/>
    <property type="match status" value="1"/>
</dbReference>
<comment type="catalytic activity">
    <reaction evidence="1">
        <text>ATP + protein L-histidine = ADP + protein N-phospho-L-histidine.</text>
        <dbReference type="EC" id="2.7.13.3"/>
    </reaction>
</comment>
<dbReference type="Gene3D" id="1.10.287.130">
    <property type="match status" value="1"/>
</dbReference>
<dbReference type="InterPro" id="IPR011047">
    <property type="entry name" value="Quinoprotein_ADH-like_sf"/>
</dbReference>
<evidence type="ECO:0000256" key="4">
    <source>
        <dbReference type="ARBA" id="ARBA00023015"/>
    </source>
</evidence>
<name>A0A8T0C3P7_9GAMM</name>
<dbReference type="InterPro" id="IPR004358">
    <property type="entry name" value="Sig_transdc_His_kin-like_C"/>
</dbReference>
<accession>A0A8T0C3P7</accession>
<evidence type="ECO:0000256" key="8">
    <source>
        <dbReference type="SAM" id="Phobius"/>
    </source>
</evidence>
<dbReference type="SMART" id="SM00342">
    <property type="entry name" value="HTH_ARAC"/>
    <property type="match status" value="1"/>
</dbReference>
<dbReference type="SUPFAM" id="SSF46689">
    <property type="entry name" value="Homeodomain-like"/>
    <property type="match status" value="1"/>
</dbReference>
<dbReference type="InterPro" id="IPR005467">
    <property type="entry name" value="His_kinase_dom"/>
</dbReference>
<dbReference type="Proteomes" id="UP000016480">
    <property type="component" value="Unassembled WGS sequence"/>
</dbReference>
<keyword evidence="6" id="KW-0804">Transcription</keyword>
<dbReference type="InterPro" id="IPR015943">
    <property type="entry name" value="WD40/YVTN_repeat-like_dom_sf"/>
</dbReference>
<dbReference type="PROSITE" id="PS50109">
    <property type="entry name" value="HIS_KIN"/>
    <property type="match status" value="1"/>
</dbReference>
<dbReference type="InterPro" id="IPR011006">
    <property type="entry name" value="CheY-like_superfamily"/>
</dbReference>
<dbReference type="InterPro" id="IPR009057">
    <property type="entry name" value="Homeodomain-like_sf"/>
</dbReference>
<evidence type="ECO:0000259" key="11">
    <source>
        <dbReference type="PROSITE" id="PS50109"/>
    </source>
</evidence>
<evidence type="ECO:0000259" key="12">
    <source>
        <dbReference type="PROSITE" id="PS50110"/>
    </source>
</evidence>
<evidence type="ECO:0000256" key="9">
    <source>
        <dbReference type="SAM" id="SignalP"/>
    </source>
</evidence>
<keyword evidence="8" id="KW-0472">Membrane</keyword>
<feature type="domain" description="Histidine kinase" evidence="11">
    <location>
        <begin position="826"/>
        <end position="1037"/>
    </location>
</feature>
<dbReference type="SUPFAM" id="SSF55874">
    <property type="entry name" value="ATPase domain of HSP90 chaperone/DNA topoisomerase II/histidine kinase"/>
    <property type="match status" value="1"/>
</dbReference>
<dbReference type="Gene3D" id="2.60.40.10">
    <property type="entry name" value="Immunoglobulins"/>
    <property type="match status" value="1"/>
</dbReference>
<dbReference type="Pfam" id="PF12833">
    <property type="entry name" value="HTH_18"/>
    <property type="match status" value="1"/>
</dbReference>
<evidence type="ECO:0000313" key="13">
    <source>
        <dbReference type="EMBL" id="KAF7781821.1"/>
    </source>
</evidence>
<organism evidence="13 14">
    <name type="scientific">Pseudoalteromonas rubra</name>
    <dbReference type="NCBI Taxonomy" id="43658"/>
    <lineage>
        <taxon>Bacteria</taxon>
        <taxon>Pseudomonadati</taxon>
        <taxon>Pseudomonadota</taxon>
        <taxon>Gammaproteobacteria</taxon>
        <taxon>Alteromonadales</taxon>
        <taxon>Pseudoalteromonadaceae</taxon>
        <taxon>Pseudoalteromonas</taxon>
    </lineage>
</organism>
<protein>
    <recommendedName>
        <fullName evidence="2">histidine kinase</fullName>
        <ecNumber evidence="2">2.7.13.3</ecNumber>
    </recommendedName>
</protein>
<dbReference type="PROSITE" id="PS01124">
    <property type="entry name" value="HTH_ARAC_FAMILY_2"/>
    <property type="match status" value="1"/>
</dbReference>
<dbReference type="PANTHER" id="PTHR43547">
    <property type="entry name" value="TWO-COMPONENT HISTIDINE KINASE"/>
    <property type="match status" value="1"/>
</dbReference>
<dbReference type="InterPro" id="IPR036097">
    <property type="entry name" value="HisK_dim/P_sf"/>
</dbReference>
<dbReference type="SUPFAM" id="SSF52172">
    <property type="entry name" value="CheY-like"/>
    <property type="match status" value="1"/>
</dbReference>
<dbReference type="InterPro" id="IPR011123">
    <property type="entry name" value="Y_Y_Y"/>
</dbReference>
<dbReference type="PANTHER" id="PTHR43547:SF2">
    <property type="entry name" value="HYBRID SIGNAL TRANSDUCTION HISTIDINE KINASE C"/>
    <property type="match status" value="1"/>
</dbReference>
<dbReference type="Gene3D" id="3.40.50.2300">
    <property type="match status" value="1"/>
</dbReference>
<dbReference type="PRINTS" id="PR00344">
    <property type="entry name" value="BCTRLSENSOR"/>
</dbReference>
<dbReference type="SUPFAM" id="SSF50998">
    <property type="entry name" value="Quinoprotein alcohol dehydrogenase-like"/>
    <property type="match status" value="1"/>
</dbReference>
<dbReference type="Pfam" id="PF00512">
    <property type="entry name" value="HisKA"/>
    <property type="match status" value="1"/>
</dbReference>
<dbReference type="EC" id="2.7.13.3" evidence="2"/>
<dbReference type="PROSITE" id="PS50110">
    <property type="entry name" value="RESPONSE_REGULATORY"/>
    <property type="match status" value="1"/>
</dbReference>
<feature type="domain" description="HTH araC/xylS-type" evidence="10">
    <location>
        <begin position="1215"/>
        <end position="1313"/>
    </location>
</feature>
<comment type="caution">
    <text evidence="13">The sequence shown here is derived from an EMBL/GenBank/DDBJ whole genome shotgun (WGS) entry which is preliminary data.</text>
</comment>
<dbReference type="GO" id="GO:0043565">
    <property type="term" value="F:sequence-specific DNA binding"/>
    <property type="evidence" value="ECO:0007669"/>
    <property type="project" value="InterPro"/>
</dbReference>
<keyword evidence="8" id="KW-0812">Transmembrane</keyword>
<dbReference type="InterPro" id="IPR003594">
    <property type="entry name" value="HATPase_dom"/>
</dbReference>
<dbReference type="SMART" id="SM00448">
    <property type="entry name" value="REC"/>
    <property type="match status" value="1"/>
</dbReference>
<evidence type="ECO:0000256" key="1">
    <source>
        <dbReference type="ARBA" id="ARBA00000085"/>
    </source>
</evidence>
<reference evidence="13 14" key="1">
    <citation type="journal article" date="2012" name="J. Bacteriol.">
        <title>Genome sequence of the cycloprodigiosin-producing bacterial strain Pseudoalteromonas rubra ATCC 29570(T).</title>
        <authorList>
            <person name="Xie B.B."/>
            <person name="Shu Y.L."/>
            <person name="Qin Q.L."/>
            <person name="Rong J.C."/>
            <person name="Zhang X.Y."/>
            <person name="Chen X.L."/>
            <person name="Zhou B.C."/>
            <person name="Zhang Y.Z."/>
        </authorList>
    </citation>
    <scope>NUCLEOTIDE SEQUENCE [LARGE SCALE GENOMIC DNA]</scope>
    <source>
        <strain evidence="13 14">DSM 6842</strain>
    </source>
</reference>
<dbReference type="SUPFAM" id="SSF47384">
    <property type="entry name" value="Homodimeric domain of signal transducing histidine kinase"/>
    <property type="match status" value="1"/>
</dbReference>
<dbReference type="InterPro" id="IPR001789">
    <property type="entry name" value="Sig_transdc_resp-reg_receiver"/>
</dbReference>
<dbReference type="Pfam" id="PF07495">
    <property type="entry name" value="Y_Y_Y"/>
    <property type="match status" value="1"/>
</dbReference>
<evidence type="ECO:0000256" key="7">
    <source>
        <dbReference type="PROSITE-ProRule" id="PRU00169"/>
    </source>
</evidence>
<sequence length="1325" mass="150106">MLSRILATILLLIVHCQALAESPNQLRLHPLDVDKLDMVTVINSVTQDSQGYLWVSGISGVLKFDGYHSIFYPLEQARKVIEDAQGRRWLLTGNGLYLYCHVTDKFNRYLSDMHQDDMHNSSLFRDSYSIVRRIDSKTFRPTELYQDSQNKLWLVGDDGRLIYFSADQEQYESYDFPSSIIQHNLRFGITFFNDLPLFVSKDGKVYSLDKTTGSFYVLFQDNRLVNTRIVTTGLSNTVHLVSDHGLFILDLSKPSPQSLTKLDIDPRSITSVHVGHHATFIGTNKSLIVLDADNHVNRVSSYYSDGLQQNIFGVQNVFDDERAVWLSTSKGVYQVKFAQTTQANGYVKASLNATKMPMIESLLVDKRDNLWIVSQRKVYLKKANTGLTEAIELDANRTDVQVQTVFETRDGSVMFGGVSELYQYDIERQRFRRIPLPLDPAKMGKEVRDIEQSENGHLWLLTFQGVAEYIPAKNEIVSFQPGHFKNLKKGPNGTVLACGFETYTLGKGKAEKVDFQLEESIKHLVVYDASVDQSGRLWAATSHGLLLHELDTKSTRKLDLNGVYPNVVFAFTYRDNGGHIWLIDMTNIYKVEPETMEVVYTEPVKRLNIGAKTYGSVSESSSGTLFLGGVSGFAALENTTTIAPYGVHFSRVIVQGQSYPVYQAEPGLVNTISLGTEFTSAQRNVKFEFVNIKRDPNVDIYYKYRLIGFDYEWTEVDQTQRNATYTNLPSGDYEFVIKSRSISSEWTESRFKFSIATPYYLTVWAFLFYAVCLILLIALILIVRTHQLKRHNLQLETQVRARTEEIEQKRVQIANLMESKNKLFGNISHELRTPLSVIMLPIKSMLKQNPDKENIRWHAAYSQAVRLEKLIDNLIRYARKDNFAPPENHQFTARVVLMKQIQAFDLLAHEKQIKIKTDICLTCQEVVLNEADFEQVVTNLLSNAVKYTPDGGIIQVCAQQKGNMLVLMFTNSGPGIEPALQADIFKRYVRGTHNDIAGQGIGLSVVHQLISGCGGAIELTSEPGQGCLFTLHIPIFLNSHNEFYQKDLSAIQDNASESESADTLERILIVEDNPDLRMMLNEALSVWFNCTVAGDGEQGLAMAKNILPDLIVSDVMMPVMTGLDMLRAVKQDEMTSHIPVVLLTAKEDDASRIIGFEAEADDYMGKPFDIDVLRIRIENLIKGRKKLAHLYRHHILHGEDIAQARQEDKRVPFIDKLHHVIAQHYQNPEFDTEHMASLVFLSTRQLQRKSRSLTGLSPIALLRQYRLQQACKQLRAGALVADVAYQVGFSSPGYFSSCFKAEFSLSPQQYVRQFAKAAYEDEAGQ</sequence>
<dbReference type="CDD" id="cd17574">
    <property type="entry name" value="REC_OmpR"/>
    <property type="match status" value="1"/>
</dbReference>
<dbReference type="PROSITE" id="PS00041">
    <property type="entry name" value="HTH_ARAC_FAMILY_1"/>
    <property type="match status" value="1"/>
</dbReference>
<keyword evidence="9" id="KW-0732">Signal</keyword>
<dbReference type="InterPro" id="IPR013783">
    <property type="entry name" value="Ig-like_fold"/>
</dbReference>
<dbReference type="InterPro" id="IPR003661">
    <property type="entry name" value="HisK_dim/P_dom"/>
</dbReference>
<dbReference type="GO" id="GO:0000155">
    <property type="term" value="F:phosphorelay sensor kinase activity"/>
    <property type="evidence" value="ECO:0007669"/>
    <property type="project" value="InterPro"/>
</dbReference>
<dbReference type="Pfam" id="PF02518">
    <property type="entry name" value="HATPase_c"/>
    <property type="match status" value="1"/>
</dbReference>
<feature type="modified residue" description="4-aspartylphosphate" evidence="7">
    <location>
        <position position="1114"/>
    </location>
</feature>
<keyword evidence="5" id="KW-0238">DNA-binding</keyword>
<evidence type="ECO:0000259" key="10">
    <source>
        <dbReference type="PROSITE" id="PS01124"/>
    </source>
</evidence>
<dbReference type="InterPro" id="IPR018060">
    <property type="entry name" value="HTH_AraC"/>
</dbReference>
<evidence type="ECO:0000256" key="3">
    <source>
        <dbReference type="ARBA" id="ARBA00022553"/>
    </source>
</evidence>
<feature type="signal peptide" evidence="9">
    <location>
        <begin position="1"/>
        <end position="20"/>
    </location>
</feature>
<feature type="domain" description="Response regulatory" evidence="12">
    <location>
        <begin position="1066"/>
        <end position="1181"/>
    </location>
</feature>
<dbReference type="InterPro" id="IPR036890">
    <property type="entry name" value="HATPase_C_sf"/>
</dbReference>
<evidence type="ECO:0000313" key="14">
    <source>
        <dbReference type="Proteomes" id="UP000016480"/>
    </source>
</evidence>
<dbReference type="EMBL" id="AHCD03000044">
    <property type="protein sequence ID" value="KAF7781821.1"/>
    <property type="molecule type" value="Genomic_DNA"/>
</dbReference>
<feature type="transmembrane region" description="Helical" evidence="8">
    <location>
        <begin position="759"/>
        <end position="783"/>
    </location>
</feature>
<proteinExistence type="predicted"/>
<dbReference type="Gene3D" id="1.10.10.60">
    <property type="entry name" value="Homeodomain-like"/>
    <property type="match status" value="1"/>
</dbReference>
<keyword evidence="4" id="KW-0805">Transcription regulation</keyword>
<dbReference type="InterPro" id="IPR018062">
    <property type="entry name" value="HTH_AraC-typ_CS"/>
</dbReference>
<gene>
    <name evidence="13" type="ORF">PRUB_b1160</name>
</gene>
<dbReference type="RefSeq" id="WP_010380863.1">
    <property type="nucleotide sequence ID" value="NZ_AHCD03000044.1"/>
</dbReference>
<keyword evidence="8" id="KW-1133">Transmembrane helix</keyword>
<dbReference type="CDD" id="cd00082">
    <property type="entry name" value="HisKA"/>
    <property type="match status" value="1"/>
</dbReference>
<dbReference type="SMART" id="SM00388">
    <property type="entry name" value="HisKA"/>
    <property type="match status" value="1"/>
</dbReference>
<dbReference type="GeneID" id="61360683"/>
<dbReference type="Pfam" id="PF00072">
    <property type="entry name" value="Response_reg"/>
    <property type="match status" value="1"/>
</dbReference>
<evidence type="ECO:0000256" key="2">
    <source>
        <dbReference type="ARBA" id="ARBA00012438"/>
    </source>
</evidence>
<feature type="chain" id="PRO_5035760370" description="histidine kinase" evidence="9">
    <location>
        <begin position="21"/>
        <end position="1325"/>
    </location>
</feature>